<sequence>MIRAEKPYAGKLSAALDMSGGVILYDKPFPAGGRYYDFMWRVGPKFIYKFNDNSSINVGYMLMHVSNGFKTHNPGYDAHGISFGFVTNY</sequence>
<dbReference type="Gene3D" id="2.40.160.20">
    <property type="match status" value="1"/>
</dbReference>
<dbReference type="EMBL" id="CTRP01000015">
    <property type="protein sequence ID" value="CQR74944.1"/>
    <property type="molecule type" value="Genomic_DNA"/>
</dbReference>
<reference evidence="2" key="1">
    <citation type="submission" date="2015-03" db="EMBL/GenBank/DDBJ databases">
        <authorList>
            <person name="Nijsse Bart"/>
        </authorList>
    </citation>
    <scope>NUCLEOTIDE SEQUENCE [LARGE SCALE GENOMIC DNA]</scope>
</reference>
<name>A0A0U1L7U7_9FIRM</name>
<organism evidence="1 2">
    <name type="scientific">Sporomusa ovata</name>
    <dbReference type="NCBI Taxonomy" id="2378"/>
    <lineage>
        <taxon>Bacteria</taxon>
        <taxon>Bacillati</taxon>
        <taxon>Bacillota</taxon>
        <taxon>Negativicutes</taxon>
        <taxon>Selenomonadales</taxon>
        <taxon>Sporomusaceae</taxon>
        <taxon>Sporomusa</taxon>
    </lineage>
</organism>
<dbReference type="Proteomes" id="UP000049855">
    <property type="component" value="Unassembled WGS sequence"/>
</dbReference>
<keyword evidence="2" id="KW-1185">Reference proteome</keyword>
<proteinExistence type="predicted"/>
<dbReference type="Pfam" id="PF09411">
    <property type="entry name" value="PagL"/>
    <property type="match status" value="1"/>
</dbReference>
<dbReference type="AlphaFoldDB" id="A0A0U1L7U7"/>
<evidence type="ECO:0000313" key="1">
    <source>
        <dbReference type="EMBL" id="CQR74944.1"/>
    </source>
</evidence>
<accession>A0A0U1L7U7</accession>
<dbReference type="InterPro" id="IPR018550">
    <property type="entry name" value="Lipid-A_deacylase-rel"/>
</dbReference>
<gene>
    <name evidence="1" type="ORF">SpAn4DRAFT_4301</name>
</gene>
<protein>
    <recommendedName>
        <fullName evidence="3">Lipid A 3-O-deacylase (PagL)</fullName>
    </recommendedName>
</protein>
<evidence type="ECO:0008006" key="3">
    <source>
        <dbReference type="Google" id="ProtNLM"/>
    </source>
</evidence>
<evidence type="ECO:0000313" key="2">
    <source>
        <dbReference type="Proteomes" id="UP000049855"/>
    </source>
</evidence>